<evidence type="ECO:0000313" key="1">
    <source>
        <dbReference type="Proteomes" id="UP001652628"/>
    </source>
</evidence>
<sequence>MAFEGTWKIFPLTMDEKTSYKLCEGDFYIRSDLEFVDSLLKDHRLEAEPQAREIILDLVCNLSRCKLVEIHSSVSVEDLEMAHLEWTDEMRRRPRQQALKLLVPLLPGSQPEV</sequence>
<dbReference type="RefSeq" id="XP_070853821.1">
    <property type="nucleotide sequence ID" value="XM_070997720.1"/>
</dbReference>
<evidence type="ECO:0000313" key="2">
    <source>
        <dbReference type="RefSeq" id="XP_070853821.1"/>
    </source>
</evidence>
<gene>
    <name evidence="2" type="primary">LOC136117309</name>
</gene>
<proteinExistence type="predicted"/>
<reference evidence="2" key="1">
    <citation type="submission" date="2025-08" db="UniProtKB">
        <authorList>
            <consortium name="RefSeq"/>
        </authorList>
    </citation>
    <scope>IDENTIFICATION</scope>
</reference>
<protein>
    <submittedName>
        <fullName evidence="2">Uncharacterized protein</fullName>
    </submittedName>
</protein>
<organism evidence="1 2">
    <name type="scientific">Drosophila suzukii</name>
    <name type="common">Spotted-wing drosophila fruit fly</name>
    <dbReference type="NCBI Taxonomy" id="28584"/>
    <lineage>
        <taxon>Eukaryota</taxon>
        <taxon>Metazoa</taxon>
        <taxon>Ecdysozoa</taxon>
        <taxon>Arthropoda</taxon>
        <taxon>Hexapoda</taxon>
        <taxon>Insecta</taxon>
        <taxon>Pterygota</taxon>
        <taxon>Neoptera</taxon>
        <taxon>Endopterygota</taxon>
        <taxon>Diptera</taxon>
        <taxon>Brachycera</taxon>
        <taxon>Muscomorpha</taxon>
        <taxon>Ephydroidea</taxon>
        <taxon>Drosophilidae</taxon>
        <taxon>Drosophila</taxon>
        <taxon>Sophophora</taxon>
    </lineage>
</organism>
<keyword evidence="1" id="KW-1185">Reference proteome</keyword>
<dbReference type="GeneID" id="136117309"/>
<dbReference type="Proteomes" id="UP001652628">
    <property type="component" value="Chromosome X"/>
</dbReference>
<name>A0ABM4TV18_DROSZ</name>
<accession>A0ABM4TV18</accession>